<name>A0AAJ1N2W4_PROST</name>
<gene>
    <name evidence="2" type="ORF">PZS58_08530</name>
</gene>
<protein>
    <submittedName>
        <fullName evidence="2">DUF6097 family protein</fullName>
    </submittedName>
</protein>
<feature type="transmembrane region" description="Helical" evidence="1">
    <location>
        <begin position="109"/>
        <end position="129"/>
    </location>
</feature>
<evidence type="ECO:0000313" key="2">
    <source>
        <dbReference type="EMBL" id="MDE8769572.1"/>
    </source>
</evidence>
<accession>A0AAJ1N2W4</accession>
<sequence>MGIITALGKSIENSQLLRLLHQEIERNDVKLDCRDDLNDQLLDIARYMSDDEYLSVVKIKRKVNILSGIMALPVLILAILLFSTRLDKWFSTNISYISDTVFDFFVTNYWLTIFYCFLMFLPIFYFYFLQKKSEKLAGRLVDKFISRVKNESR</sequence>
<dbReference type="Proteomes" id="UP001163056">
    <property type="component" value="Unassembled WGS sequence"/>
</dbReference>
<feature type="transmembrane region" description="Helical" evidence="1">
    <location>
        <begin position="63"/>
        <end position="82"/>
    </location>
</feature>
<evidence type="ECO:0000313" key="3">
    <source>
        <dbReference type="Proteomes" id="UP001163056"/>
    </source>
</evidence>
<organism evidence="2 3">
    <name type="scientific">Providencia stuartii</name>
    <dbReference type="NCBI Taxonomy" id="588"/>
    <lineage>
        <taxon>Bacteria</taxon>
        <taxon>Pseudomonadati</taxon>
        <taxon>Pseudomonadota</taxon>
        <taxon>Gammaproteobacteria</taxon>
        <taxon>Enterobacterales</taxon>
        <taxon>Morganellaceae</taxon>
        <taxon>Providencia</taxon>
    </lineage>
</organism>
<keyword evidence="1" id="KW-1133">Transmembrane helix</keyword>
<keyword evidence="1" id="KW-0812">Transmembrane</keyword>
<proteinExistence type="predicted"/>
<evidence type="ECO:0000256" key="1">
    <source>
        <dbReference type="SAM" id="Phobius"/>
    </source>
</evidence>
<dbReference type="EMBL" id="JAREJI010000004">
    <property type="protein sequence ID" value="MDE8769572.1"/>
    <property type="molecule type" value="Genomic_DNA"/>
</dbReference>
<dbReference type="InterPro" id="IPR046079">
    <property type="entry name" value="DUF6097"/>
</dbReference>
<keyword evidence="1" id="KW-0472">Membrane</keyword>
<dbReference type="AlphaFoldDB" id="A0AAJ1N2W4"/>
<reference evidence="2 3" key="1">
    <citation type="submission" date="2023-03" db="EMBL/GenBank/DDBJ databases">
        <title>WGS of NDM-producing Providencia thailandensis from Ukrainian patients.</title>
        <authorList>
            <person name="Zabicka D."/>
            <person name="Izdebski R."/>
            <person name="Urbanowicz P."/>
            <person name="Biedrzycka M."/>
            <person name="Guzek A."/>
            <person name="Gniadkowski M."/>
        </authorList>
    </citation>
    <scope>NUCLEOTIDE SEQUENCE [LARGE SCALE GENOMIC DNA]</scope>
    <source>
        <strain evidence="2 3">8015-22</strain>
    </source>
</reference>
<dbReference type="Pfam" id="PF19592">
    <property type="entry name" value="DUF6097"/>
    <property type="match status" value="1"/>
</dbReference>
<comment type="caution">
    <text evidence="2">The sequence shown here is derived from an EMBL/GenBank/DDBJ whole genome shotgun (WGS) entry which is preliminary data.</text>
</comment>
<dbReference type="RefSeq" id="WP_036942896.1">
    <property type="nucleotide sequence ID" value="NZ_CP031508.1"/>
</dbReference>